<feature type="chain" id="PRO_5043393831" description="Ig-like domain-containing protein" evidence="1">
    <location>
        <begin position="30"/>
        <end position="294"/>
    </location>
</feature>
<dbReference type="InterPro" id="IPR036179">
    <property type="entry name" value="Ig-like_dom_sf"/>
</dbReference>
<reference evidence="3 4" key="1">
    <citation type="submission" date="2024-05" db="EMBL/GenBank/DDBJ databases">
        <authorList>
            <person name="Wallberg A."/>
        </authorList>
    </citation>
    <scope>NUCLEOTIDE SEQUENCE [LARGE SCALE GENOMIC DNA]</scope>
</reference>
<dbReference type="Pfam" id="PF00047">
    <property type="entry name" value="ig"/>
    <property type="match status" value="1"/>
</dbReference>
<feature type="domain" description="Ig-like" evidence="2">
    <location>
        <begin position="26"/>
        <end position="129"/>
    </location>
</feature>
<keyword evidence="1" id="KW-0732">Signal</keyword>
<dbReference type="EMBL" id="CAXKWB010027914">
    <property type="protein sequence ID" value="CAL4132797.1"/>
    <property type="molecule type" value="Genomic_DNA"/>
</dbReference>
<dbReference type="SUPFAM" id="SSF48726">
    <property type="entry name" value="Immunoglobulin"/>
    <property type="match status" value="1"/>
</dbReference>
<evidence type="ECO:0000259" key="2">
    <source>
        <dbReference type="PROSITE" id="PS50835"/>
    </source>
</evidence>
<evidence type="ECO:0000313" key="3">
    <source>
        <dbReference type="EMBL" id="CAL4132797.1"/>
    </source>
</evidence>
<feature type="signal peptide" evidence="1">
    <location>
        <begin position="1"/>
        <end position="29"/>
    </location>
</feature>
<dbReference type="PANTHER" id="PTHR21261">
    <property type="entry name" value="BEAT PROTEIN"/>
    <property type="match status" value="1"/>
</dbReference>
<proteinExistence type="predicted"/>
<evidence type="ECO:0000256" key="1">
    <source>
        <dbReference type="SAM" id="SignalP"/>
    </source>
</evidence>
<dbReference type="Gene3D" id="2.60.40.10">
    <property type="entry name" value="Immunoglobulins"/>
    <property type="match status" value="2"/>
</dbReference>
<organism evidence="3 4">
    <name type="scientific">Meganyctiphanes norvegica</name>
    <name type="common">Northern krill</name>
    <name type="synonym">Thysanopoda norvegica</name>
    <dbReference type="NCBI Taxonomy" id="48144"/>
    <lineage>
        <taxon>Eukaryota</taxon>
        <taxon>Metazoa</taxon>
        <taxon>Ecdysozoa</taxon>
        <taxon>Arthropoda</taxon>
        <taxon>Crustacea</taxon>
        <taxon>Multicrustacea</taxon>
        <taxon>Malacostraca</taxon>
        <taxon>Eumalacostraca</taxon>
        <taxon>Eucarida</taxon>
        <taxon>Euphausiacea</taxon>
        <taxon>Euphausiidae</taxon>
        <taxon>Meganyctiphanes</taxon>
    </lineage>
</organism>
<protein>
    <recommendedName>
        <fullName evidence="2">Ig-like domain-containing protein</fullName>
    </recommendedName>
</protein>
<dbReference type="AlphaFoldDB" id="A0AAV2RPA7"/>
<dbReference type="FunFam" id="2.60.40.10:FF:000437">
    <property type="entry name" value="Beat-IIIc, isoform A"/>
    <property type="match status" value="1"/>
</dbReference>
<feature type="non-terminal residue" evidence="3">
    <location>
        <position position="1"/>
    </location>
</feature>
<name>A0AAV2RPA7_MEGNR</name>
<evidence type="ECO:0000313" key="4">
    <source>
        <dbReference type="Proteomes" id="UP001497623"/>
    </source>
</evidence>
<dbReference type="InterPro" id="IPR007110">
    <property type="entry name" value="Ig-like_dom"/>
</dbReference>
<accession>A0AAV2RPA7</accession>
<dbReference type="PROSITE" id="PS50835">
    <property type="entry name" value="IG_LIKE"/>
    <property type="match status" value="1"/>
</dbReference>
<dbReference type="Proteomes" id="UP001497623">
    <property type="component" value="Unassembled WGS sequence"/>
</dbReference>
<sequence length="294" mass="32594">GVLGLRRPTMLSSILAAFLTLQFVRPAIAGLRVSAVEVPRHLLVGQRATLKCHVDLEGETLYSLKWWKDGMQFYQFIPNNKPPAVVFTVEGISVNPAKSGLHEVELLDVQISSSGQYRCEVVADAPTFTTHHISSNMTIIDAPDGDLRIRGLETSYRIGELISVNCSALRSRPPANLGWTTNGEKVEEAYVVRYPVEHEGDPPLYTSVLGLSLTTRASLFTEHELKLTCTGTIVEYQWSTDVIVTLDNETDSQPQHLPTLQQTDCGCKLSNHVILILLLQMMITFKHISSRLAV</sequence>
<dbReference type="InterPro" id="IPR013783">
    <property type="entry name" value="Ig-like_fold"/>
</dbReference>
<keyword evidence="4" id="KW-1185">Reference proteome</keyword>
<gene>
    <name evidence="3" type="ORF">MNOR_LOCUS27067</name>
</gene>
<dbReference type="PANTHER" id="PTHR21261:SF15">
    <property type="entry name" value="BEATEN PATH IIIA, ISOFORM D-RELATED"/>
    <property type="match status" value="1"/>
</dbReference>
<comment type="caution">
    <text evidence="3">The sequence shown here is derived from an EMBL/GenBank/DDBJ whole genome shotgun (WGS) entry which is preliminary data.</text>
</comment>
<dbReference type="InterPro" id="IPR013151">
    <property type="entry name" value="Immunoglobulin_dom"/>
</dbReference>